<name>A0AAF0QC68_SOLVR</name>
<dbReference type="AlphaFoldDB" id="A0AAF0QC68"/>
<evidence type="ECO:0000313" key="2">
    <source>
        <dbReference type="Proteomes" id="UP001234989"/>
    </source>
</evidence>
<dbReference type="Proteomes" id="UP001234989">
    <property type="component" value="Chromosome 3"/>
</dbReference>
<proteinExistence type="predicted"/>
<accession>A0AAF0QC68</accession>
<keyword evidence="2" id="KW-1185">Reference proteome</keyword>
<gene>
    <name evidence="1" type="ORF">MTR67_013278</name>
</gene>
<reference evidence="1" key="1">
    <citation type="submission" date="2023-08" db="EMBL/GenBank/DDBJ databases">
        <title>A de novo genome assembly of Solanum verrucosum Schlechtendal, a Mexican diploid species geographically isolated from the other diploid A-genome species in potato relatives.</title>
        <authorList>
            <person name="Hosaka K."/>
        </authorList>
    </citation>
    <scope>NUCLEOTIDE SEQUENCE</scope>
    <source>
        <tissue evidence="1">Young leaves</tissue>
    </source>
</reference>
<organism evidence="1 2">
    <name type="scientific">Solanum verrucosum</name>
    <dbReference type="NCBI Taxonomy" id="315347"/>
    <lineage>
        <taxon>Eukaryota</taxon>
        <taxon>Viridiplantae</taxon>
        <taxon>Streptophyta</taxon>
        <taxon>Embryophyta</taxon>
        <taxon>Tracheophyta</taxon>
        <taxon>Spermatophyta</taxon>
        <taxon>Magnoliopsida</taxon>
        <taxon>eudicotyledons</taxon>
        <taxon>Gunneridae</taxon>
        <taxon>Pentapetalae</taxon>
        <taxon>asterids</taxon>
        <taxon>lamiids</taxon>
        <taxon>Solanales</taxon>
        <taxon>Solanaceae</taxon>
        <taxon>Solanoideae</taxon>
        <taxon>Solaneae</taxon>
        <taxon>Solanum</taxon>
    </lineage>
</organism>
<dbReference type="EMBL" id="CP133614">
    <property type="protein sequence ID" value="WMV19893.1"/>
    <property type="molecule type" value="Genomic_DNA"/>
</dbReference>
<evidence type="ECO:0000313" key="1">
    <source>
        <dbReference type="EMBL" id="WMV19893.1"/>
    </source>
</evidence>
<sequence length="67" mass="7761">MLSRRRKLRNPWLCFFLHPLSHRRNSLTYHSYPLHSLHMPLSRPARGCSSLSRAAVTTFSSRSGPNL</sequence>
<protein>
    <submittedName>
        <fullName evidence="1">Uncharacterized protein</fullName>
    </submittedName>
</protein>